<name>A0A0F9S764_9ZZZZ</name>
<proteinExistence type="predicted"/>
<accession>A0A0F9S764</accession>
<reference evidence="1" key="1">
    <citation type="journal article" date="2015" name="Nature">
        <title>Complex archaea that bridge the gap between prokaryotes and eukaryotes.</title>
        <authorList>
            <person name="Spang A."/>
            <person name="Saw J.H."/>
            <person name="Jorgensen S.L."/>
            <person name="Zaremba-Niedzwiedzka K."/>
            <person name="Martijn J."/>
            <person name="Lind A.E."/>
            <person name="van Eijk R."/>
            <person name="Schleper C."/>
            <person name="Guy L."/>
            <person name="Ettema T.J."/>
        </authorList>
    </citation>
    <scope>NUCLEOTIDE SEQUENCE</scope>
</reference>
<protein>
    <submittedName>
        <fullName evidence="1">Uncharacterized protein</fullName>
    </submittedName>
</protein>
<dbReference type="EMBL" id="LAZR01002227">
    <property type="protein sequence ID" value="KKN32816.1"/>
    <property type="molecule type" value="Genomic_DNA"/>
</dbReference>
<gene>
    <name evidence="1" type="ORF">LCGC14_0810070</name>
</gene>
<comment type="caution">
    <text evidence="1">The sequence shown here is derived from an EMBL/GenBank/DDBJ whole genome shotgun (WGS) entry which is preliminary data.</text>
</comment>
<dbReference type="AlphaFoldDB" id="A0A0F9S764"/>
<organism evidence="1">
    <name type="scientific">marine sediment metagenome</name>
    <dbReference type="NCBI Taxonomy" id="412755"/>
    <lineage>
        <taxon>unclassified sequences</taxon>
        <taxon>metagenomes</taxon>
        <taxon>ecological metagenomes</taxon>
    </lineage>
</organism>
<evidence type="ECO:0000313" key="1">
    <source>
        <dbReference type="EMBL" id="KKN32816.1"/>
    </source>
</evidence>
<sequence length="79" mass="8762">MSTDFMIFIRKVLAALKALKPPLGWPLAAMRTSNRPIGRTWPKPRSTGVLHGVTVLQANRDPDDVSQLRELVLGQNVLT</sequence>